<dbReference type="WBParaSite" id="ALUE_0000158501-mRNA-1">
    <property type="protein sequence ID" value="ALUE_0000158501-mRNA-1"/>
    <property type="gene ID" value="ALUE_0000158501"/>
</dbReference>
<accession>A0A0M3HJ90</accession>
<evidence type="ECO:0000313" key="2">
    <source>
        <dbReference type="WBParaSite" id="ALUE_0000158501-mRNA-1"/>
    </source>
</evidence>
<proteinExistence type="predicted"/>
<dbReference type="Proteomes" id="UP000036681">
    <property type="component" value="Unplaced"/>
</dbReference>
<reference evidence="2" key="1">
    <citation type="submission" date="2017-02" db="UniProtKB">
        <authorList>
            <consortium name="WormBaseParasite"/>
        </authorList>
    </citation>
    <scope>IDENTIFICATION</scope>
</reference>
<organism evidence="1 2">
    <name type="scientific">Ascaris lumbricoides</name>
    <name type="common">Giant roundworm</name>
    <dbReference type="NCBI Taxonomy" id="6252"/>
    <lineage>
        <taxon>Eukaryota</taxon>
        <taxon>Metazoa</taxon>
        <taxon>Ecdysozoa</taxon>
        <taxon>Nematoda</taxon>
        <taxon>Chromadorea</taxon>
        <taxon>Rhabditida</taxon>
        <taxon>Spirurina</taxon>
        <taxon>Ascaridomorpha</taxon>
        <taxon>Ascaridoidea</taxon>
        <taxon>Ascarididae</taxon>
        <taxon>Ascaris</taxon>
    </lineage>
</organism>
<name>A0A0M3HJ90_ASCLU</name>
<sequence>MGSSNSIPKSDPLMDHHQPYPDMNVIFKGIPKMMQVSDYFYFLSIIFRDQISLSD</sequence>
<protein>
    <submittedName>
        <fullName evidence="2">Ovule protein</fullName>
    </submittedName>
</protein>
<dbReference type="AlphaFoldDB" id="A0A0M3HJ90"/>
<evidence type="ECO:0000313" key="1">
    <source>
        <dbReference type="Proteomes" id="UP000036681"/>
    </source>
</evidence>
<keyword evidence="1" id="KW-1185">Reference proteome</keyword>